<reference evidence="1" key="1">
    <citation type="journal article" date="2021" name="Proc. Natl. Acad. Sci. U.S.A.">
        <title>A Catalog of Tens of Thousands of Viruses from Human Metagenomes Reveals Hidden Associations with Chronic Diseases.</title>
        <authorList>
            <person name="Tisza M.J."/>
            <person name="Buck C.B."/>
        </authorList>
    </citation>
    <scope>NUCLEOTIDE SEQUENCE</scope>
    <source>
        <strain evidence="1">Ctu2j3</strain>
    </source>
</reference>
<dbReference type="EMBL" id="BK016090">
    <property type="protein sequence ID" value="DAF94055.1"/>
    <property type="molecule type" value="Genomic_DNA"/>
</dbReference>
<name>A0A8S5UHU8_9CAUD</name>
<dbReference type="InterPro" id="IPR003615">
    <property type="entry name" value="HNH_nuc"/>
</dbReference>
<protein>
    <submittedName>
        <fullName evidence="1">5-methylcytosine-specific restriction enzyme A</fullName>
    </submittedName>
</protein>
<accession>A0A8S5UHU8</accession>
<dbReference type="EMBL" id="BK016090">
    <property type="protein sequence ID" value="DAF94200.1"/>
    <property type="molecule type" value="Genomic_DNA"/>
</dbReference>
<dbReference type="CDD" id="cd00085">
    <property type="entry name" value="HNHc"/>
    <property type="match status" value="1"/>
</dbReference>
<sequence>MAPQVKHIILPHCWVCEQRFTDSTPPGPASREVHHVIPRNYGGEDGPTVTLCADHHNRLHAIALRLQSGKPHYDLLAGEPAGHATKLLELATNVYNAWSATKGDPNKPALVMLRLTGQQKSMIEKLKKVYPKCRSRESILNLALENLYRRNFGAS</sequence>
<proteinExistence type="predicted"/>
<evidence type="ECO:0000313" key="1">
    <source>
        <dbReference type="EMBL" id="DAF94055.1"/>
    </source>
</evidence>
<organism evidence="1">
    <name type="scientific">Myoviridae sp. ctu2j3</name>
    <dbReference type="NCBI Taxonomy" id="2825197"/>
    <lineage>
        <taxon>Viruses</taxon>
        <taxon>Duplodnaviria</taxon>
        <taxon>Heunggongvirae</taxon>
        <taxon>Uroviricota</taxon>
        <taxon>Caudoviricetes</taxon>
    </lineage>
</organism>